<dbReference type="EMBL" id="HBIH01018891">
    <property type="protein sequence ID" value="CAE0326928.1"/>
    <property type="molecule type" value="Transcribed_RNA"/>
</dbReference>
<reference evidence="1" key="1">
    <citation type="submission" date="2021-01" db="EMBL/GenBank/DDBJ databases">
        <authorList>
            <person name="Corre E."/>
            <person name="Pelletier E."/>
            <person name="Niang G."/>
            <person name="Scheremetjew M."/>
            <person name="Finn R."/>
            <person name="Kale V."/>
            <person name="Holt S."/>
            <person name="Cochrane G."/>
            <person name="Meng A."/>
            <person name="Brown T."/>
            <person name="Cohen L."/>
        </authorList>
    </citation>
    <scope>NUCLEOTIDE SEQUENCE</scope>
    <source>
        <strain evidence="1">S3</strain>
    </source>
</reference>
<dbReference type="AlphaFoldDB" id="A0A7S3IMY6"/>
<organism evidence="1">
    <name type="scientific">Strombidium inclinatum</name>
    <dbReference type="NCBI Taxonomy" id="197538"/>
    <lineage>
        <taxon>Eukaryota</taxon>
        <taxon>Sar</taxon>
        <taxon>Alveolata</taxon>
        <taxon>Ciliophora</taxon>
        <taxon>Intramacronucleata</taxon>
        <taxon>Spirotrichea</taxon>
        <taxon>Oligotrichia</taxon>
        <taxon>Strombidiidae</taxon>
        <taxon>Strombidium</taxon>
    </lineage>
</organism>
<proteinExistence type="predicted"/>
<evidence type="ECO:0000313" key="1">
    <source>
        <dbReference type="EMBL" id="CAE0326928.1"/>
    </source>
</evidence>
<protein>
    <submittedName>
        <fullName evidence="1">Uncharacterized protein</fullName>
    </submittedName>
</protein>
<gene>
    <name evidence="1" type="ORF">SINC0208_LOCUS7555</name>
</gene>
<sequence>MAVCCILLAINIYERDVQKVRISQLSDVQVSQEANLFGDQAHILEGQLNGRQTPLLKFNTRIWNNPRIATMTGYTMEMIREPLYKLAVFVQDNLNPNRLDGFDVEALRTLPNLE</sequence>
<accession>A0A7S3IMY6</accession>
<name>A0A7S3IMY6_9SPIT</name>